<evidence type="ECO:0000313" key="2">
    <source>
        <dbReference type="EMBL" id="KAG0571672.1"/>
    </source>
</evidence>
<dbReference type="EMBL" id="CM026426">
    <property type="protein sequence ID" value="KAG0571672.1"/>
    <property type="molecule type" value="Genomic_DNA"/>
</dbReference>
<feature type="region of interest" description="Disordered" evidence="1">
    <location>
        <begin position="25"/>
        <end position="60"/>
    </location>
</feature>
<protein>
    <submittedName>
        <fullName evidence="2">Uncharacterized protein</fullName>
    </submittedName>
</protein>
<reference evidence="2" key="1">
    <citation type="submission" date="2020-06" db="EMBL/GenBank/DDBJ databases">
        <title>WGS assembly of Ceratodon purpureus strain R40.</title>
        <authorList>
            <person name="Carey S.B."/>
            <person name="Jenkins J."/>
            <person name="Shu S."/>
            <person name="Lovell J.T."/>
            <person name="Sreedasyam A."/>
            <person name="Maumus F."/>
            <person name="Tiley G.P."/>
            <person name="Fernandez-Pozo N."/>
            <person name="Barry K."/>
            <person name="Chen C."/>
            <person name="Wang M."/>
            <person name="Lipzen A."/>
            <person name="Daum C."/>
            <person name="Saski C.A."/>
            <person name="Payton A.C."/>
            <person name="Mcbreen J.C."/>
            <person name="Conrad R.E."/>
            <person name="Kollar L.M."/>
            <person name="Olsson S."/>
            <person name="Huttunen S."/>
            <person name="Landis J.B."/>
            <person name="Wickett N.J."/>
            <person name="Johnson M.G."/>
            <person name="Rensing S.A."/>
            <person name="Grimwood J."/>
            <person name="Schmutz J."/>
            <person name="Mcdaniel S.F."/>
        </authorList>
    </citation>
    <scope>NUCLEOTIDE SEQUENCE</scope>
    <source>
        <strain evidence="2">R40</strain>
    </source>
</reference>
<organism evidence="2 3">
    <name type="scientific">Ceratodon purpureus</name>
    <name type="common">Fire moss</name>
    <name type="synonym">Dicranum purpureum</name>
    <dbReference type="NCBI Taxonomy" id="3225"/>
    <lineage>
        <taxon>Eukaryota</taxon>
        <taxon>Viridiplantae</taxon>
        <taxon>Streptophyta</taxon>
        <taxon>Embryophyta</taxon>
        <taxon>Bryophyta</taxon>
        <taxon>Bryophytina</taxon>
        <taxon>Bryopsida</taxon>
        <taxon>Dicranidae</taxon>
        <taxon>Pseudoditrichales</taxon>
        <taxon>Ditrichaceae</taxon>
        <taxon>Ceratodon</taxon>
    </lineage>
</organism>
<dbReference type="Proteomes" id="UP000822688">
    <property type="component" value="Chromosome V"/>
</dbReference>
<sequence>MWTTMEATMTDGEGNVKEELRVRVGPRHQMRDCGRGTASPNGQPNVPLAYPRPTTPTLPAQTLNWIPRQWDLVRRRRPSHTSRKLAGLTFFAQGMLCLPASSLCLRDNREA</sequence>
<dbReference type="AlphaFoldDB" id="A0A8T0HLL2"/>
<proteinExistence type="predicted"/>
<keyword evidence="3" id="KW-1185">Reference proteome</keyword>
<gene>
    <name evidence="2" type="ORF">KC19_VG032900</name>
</gene>
<name>A0A8T0HLL2_CERPU</name>
<accession>A0A8T0HLL2</accession>
<comment type="caution">
    <text evidence="2">The sequence shown here is derived from an EMBL/GenBank/DDBJ whole genome shotgun (WGS) entry which is preliminary data.</text>
</comment>
<evidence type="ECO:0000256" key="1">
    <source>
        <dbReference type="SAM" id="MobiDB-lite"/>
    </source>
</evidence>
<evidence type="ECO:0000313" key="3">
    <source>
        <dbReference type="Proteomes" id="UP000822688"/>
    </source>
</evidence>